<proteinExistence type="predicted"/>
<accession>A0A2J7RD70</accession>
<dbReference type="PANTHER" id="PTHR36688:SF2">
    <property type="entry name" value="ENDONUCLEASE_EXONUCLEASE_PHOSPHATASE DOMAIN-CONTAINING PROTEIN"/>
    <property type="match status" value="1"/>
</dbReference>
<dbReference type="InterPro" id="IPR000477">
    <property type="entry name" value="RT_dom"/>
</dbReference>
<dbReference type="AlphaFoldDB" id="A0A2J7RD70"/>
<keyword evidence="2" id="KW-0695">RNA-directed DNA polymerase</keyword>
<dbReference type="PANTHER" id="PTHR36688">
    <property type="entry name" value="ENDO/EXONUCLEASE/PHOSPHATASE DOMAIN-CONTAINING PROTEIN"/>
    <property type="match status" value="1"/>
</dbReference>
<keyword evidence="2" id="KW-0548">Nucleotidyltransferase</keyword>
<dbReference type="InterPro" id="IPR005135">
    <property type="entry name" value="Endo/exonuclease/phosphatase"/>
</dbReference>
<sequence>MAKFLKIALWNANGLLQHKDEIKIFLDHNAIDILLVSETHFTDRTYLRIPHYNAYFTNHPDNTAHAGTGILIKNNISHYELPKFEKNFLQATAIKVKMKAYELTVAAVYCPPRHNIKEESFYEFFRTLGNKFIAGGDYNCKNTQWGSRLTTTKGRELSKIIRNQQYSFLSTGTPTYWPSDPDKIPDLLDFYITSGISTSYMDIVPSYDLSSDHTPVIATISTEVVNKKTIPRLHNRRTDWADYRMKIEQAINLHISLKTPDELDIALTNFINILKEAALHATPIPTTQTRSINIPTEIKKLIADKRRARKTWQLSHAPADRTVYNRATNKLRAEIKKSRELTLHNYLRNLNRYDNSIWTPVKSTKKPIVPVSPLKIQIDGRPDRWARSDKEKAELFAAHLSKVFMPNASHPDQEIENDITTLPPNIPTIKIFSPKEIKEEIGFLNIKKAPGIDKITPKMMKELPKKGLVMLTYIYNAMLRLSIWPKQLKTAEIILIPKPGKDPKELSSYRPISLLSIINKLFEKLLLRRLNMDLKPDEWMPPHQFGFRNHHSTIQQTHRIIHKINQALEDKQYCTSIFIDVSQAFDKVWHDGLLFKIKKVLPIKYFRLLKSYLSDRKFRTRVKEEVSSNFIIQSGVPQGSVLGPILYVLFTTDLPTTTYTTTGTFADDTVILASHDDPATASQRLQSHLDQVESWLKKWRIHINETKSVQVTFTMRKEQCPAVHINNTEIPQSSTVKYLGLHLDSRLTWKQHITKKRKQVDLKVKDIHWIIGSKSSTSLDSKVLLYKTIIKPIWTYGIELWGCASKSNIAIMQRRQSKILRMITNAPWYVSNQTLHDDLNVPFVKEVIQERSIKHHDKLGHHSNTLLQPLLEQQQRRRLKKLWPADLLDG</sequence>
<evidence type="ECO:0000313" key="2">
    <source>
        <dbReference type="EMBL" id="PNF38784.1"/>
    </source>
</evidence>
<feature type="domain" description="Reverse transcriptase" evidence="1">
    <location>
        <begin position="477"/>
        <end position="743"/>
    </location>
</feature>
<reference evidence="2 3" key="1">
    <citation type="submission" date="2017-12" db="EMBL/GenBank/DDBJ databases">
        <title>Hemimetabolous genomes reveal molecular basis of termite eusociality.</title>
        <authorList>
            <person name="Harrison M.C."/>
            <person name="Jongepier E."/>
            <person name="Robertson H.M."/>
            <person name="Arning N."/>
            <person name="Bitard-Feildel T."/>
            <person name="Chao H."/>
            <person name="Childers C.P."/>
            <person name="Dinh H."/>
            <person name="Doddapaneni H."/>
            <person name="Dugan S."/>
            <person name="Gowin J."/>
            <person name="Greiner C."/>
            <person name="Han Y."/>
            <person name="Hu H."/>
            <person name="Hughes D.S.T."/>
            <person name="Huylmans A.-K."/>
            <person name="Kemena C."/>
            <person name="Kremer L.P.M."/>
            <person name="Lee S.L."/>
            <person name="Lopez-Ezquerra A."/>
            <person name="Mallet L."/>
            <person name="Monroy-Kuhn J.M."/>
            <person name="Moser A."/>
            <person name="Murali S.C."/>
            <person name="Muzny D.M."/>
            <person name="Otani S."/>
            <person name="Piulachs M.-D."/>
            <person name="Poelchau M."/>
            <person name="Qu J."/>
            <person name="Schaub F."/>
            <person name="Wada-Katsumata A."/>
            <person name="Worley K.C."/>
            <person name="Xie Q."/>
            <person name="Ylla G."/>
            <person name="Poulsen M."/>
            <person name="Gibbs R.A."/>
            <person name="Schal C."/>
            <person name="Richards S."/>
            <person name="Belles X."/>
            <person name="Korb J."/>
            <person name="Bornberg-Bauer E."/>
        </authorList>
    </citation>
    <scope>NUCLEOTIDE SEQUENCE [LARGE SCALE GENOMIC DNA]</scope>
    <source>
        <tissue evidence="2">Whole body</tissue>
    </source>
</reference>
<dbReference type="InParanoid" id="A0A2J7RD70"/>
<gene>
    <name evidence="2" type="primary">jockey\pol</name>
    <name evidence="2" type="ORF">B7P43_G12817</name>
</gene>
<dbReference type="InterPro" id="IPR043502">
    <property type="entry name" value="DNA/RNA_pol_sf"/>
</dbReference>
<dbReference type="Pfam" id="PF00078">
    <property type="entry name" value="RVT_1"/>
    <property type="match status" value="1"/>
</dbReference>
<dbReference type="Proteomes" id="UP000235965">
    <property type="component" value="Unassembled WGS sequence"/>
</dbReference>
<dbReference type="Gene3D" id="3.60.10.10">
    <property type="entry name" value="Endonuclease/exonuclease/phosphatase"/>
    <property type="match status" value="1"/>
</dbReference>
<dbReference type="EMBL" id="NEVH01005295">
    <property type="protein sequence ID" value="PNF38784.1"/>
    <property type="molecule type" value="Genomic_DNA"/>
</dbReference>
<dbReference type="Pfam" id="PF14529">
    <property type="entry name" value="Exo_endo_phos_2"/>
    <property type="match status" value="1"/>
</dbReference>
<dbReference type="GO" id="GO:0003964">
    <property type="term" value="F:RNA-directed DNA polymerase activity"/>
    <property type="evidence" value="ECO:0007669"/>
    <property type="project" value="UniProtKB-KW"/>
</dbReference>
<keyword evidence="2" id="KW-0808">Transferase</keyword>
<dbReference type="SUPFAM" id="SSF56672">
    <property type="entry name" value="DNA/RNA polymerases"/>
    <property type="match status" value="1"/>
</dbReference>
<name>A0A2J7RD70_9NEOP</name>
<evidence type="ECO:0000259" key="1">
    <source>
        <dbReference type="PROSITE" id="PS50878"/>
    </source>
</evidence>
<comment type="caution">
    <text evidence="2">The sequence shown here is derived from an EMBL/GenBank/DDBJ whole genome shotgun (WGS) entry which is preliminary data.</text>
</comment>
<protein>
    <submittedName>
        <fullName evidence="2">RNA-directed DNA polymerase from mobile element jockey</fullName>
    </submittedName>
</protein>
<dbReference type="PROSITE" id="PS50878">
    <property type="entry name" value="RT_POL"/>
    <property type="match status" value="1"/>
</dbReference>
<keyword evidence="3" id="KW-1185">Reference proteome</keyword>
<dbReference type="SUPFAM" id="SSF56219">
    <property type="entry name" value="DNase I-like"/>
    <property type="match status" value="1"/>
</dbReference>
<dbReference type="STRING" id="105785.A0A2J7RD70"/>
<dbReference type="InterPro" id="IPR036691">
    <property type="entry name" value="Endo/exonu/phosph_ase_sf"/>
</dbReference>
<organism evidence="2 3">
    <name type="scientific">Cryptotermes secundus</name>
    <dbReference type="NCBI Taxonomy" id="105785"/>
    <lineage>
        <taxon>Eukaryota</taxon>
        <taxon>Metazoa</taxon>
        <taxon>Ecdysozoa</taxon>
        <taxon>Arthropoda</taxon>
        <taxon>Hexapoda</taxon>
        <taxon>Insecta</taxon>
        <taxon>Pterygota</taxon>
        <taxon>Neoptera</taxon>
        <taxon>Polyneoptera</taxon>
        <taxon>Dictyoptera</taxon>
        <taxon>Blattodea</taxon>
        <taxon>Blattoidea</taxon>
        <taxon>Termitoidae</taxon>
        <taxon>Kalotermitidae</taxon>
        <taxon>Cryptotermitinae</taxon>
        <taxon>Cryptotermes</taxon>
    </lineage>
</organism>
<dbReference type="CDD" id="cd01650">
    <property type="entry name" value="RT_nLTR_like"/>
    <property type="match status" value="1"/>
</dbReference>
<evidence type="ECO:0000313" key="3">
    <source>
        <dbReference type="Proteomes" id="UP000235965"/>
    </source>
</evidence>
<dbReference type="InterPro" id="IPR052560">
    <property type="entry name" value="RdDP_mobile_element"/>
</dbReference>